<dbReference type="Gene3D" id="3.30.360.10">
    <property type="entry name" value="Dihydrodipicolinate Reductase, domain 2"/>
    <property type="match status" value="1"/>
</dbReference>
<evidence type="ECO:0000313" key="7">
    <source>
        <dbReference type="Proteomes" id="UP000276232"/>
    </source>
</evidence>
<evidence type="ECO:0000256" key="1">
    <source>
        <dbReference type="ARBA" id="ARBA00010928"/>
    </source>
</evidence>
<dbReference type="PANTHER" id="PTHR43708">
    <property type="entry name" value="CONSERVED EXPRESSED OXIDOREDUCTASE (EUROFUNG)"/>
    <property type="match status" value="1"/>
</dbReference>
<feature type="domain" description="GFO/IDH/MocA-like oxidoreductase" evidence="5">
    <location>
        <begin position="154"/>
        <end position="271"/>
    </location>
</feature>
<dbReference type="Pfam" id="PF22725">
    <property type="entry name" value="GFO_IDH_MocA_C3"/>
    <property type="match status" value="1"/>
</dbReference>
<comment type="similarity">
    <text evidence="1">Belongs to the Gfo/Idh/MocA family.</text>
</comment>
<keyword evidence="7" id="KW-1185">Reference proteome</keyword>
<sequence>MPTAPRPRAASAPGPVRSPQDPVRVALVGYGSSGRTIHLPLLREAGVEVAVVATSSAERAAAVAEDLPRARVVPDLDAVLAGREEAGVELVVLASPTGVHEEQVLACVAAGAPVLVDKPLAVDAAGAARCVRAARAAGVPLTVFQNRRWDDEQRTLAALLGTGEVGEVLRLERRWERWRPVPKDRWRENAPASEGGGLLLDLHSHLVDGATQLLGPVEAVYAEVSAVTTPAEDTTFLALRHASGARSHLSAVSAAGAPGPRTRVLGTRGAYVVVPFEEEVTGFAGVLDDAPGATGWVVRGEERTPVPTAPGSHADLYRAAALAVRGRGPWPVDPADAVAVLAVLDAARRSARDGTVEAVVVPDLA</sequence>
<dbReference type="SUPFAM" id="SSF55347">
    <property type="entry name" value="Glyceraldehyde-3-phosphate dehydrogenase-like, C-terminal domain"/>
    <property type="match status" value="1"/>
</dbReference>
<dbReference type="OrthoDB" id="256869at2"/>
<dbReference type="PANTHER" id="PTHR43708:SF5">
    <property type="entry name" value="CONSERVED EXPRESSED OXIDOREDUCTASE (EUROFUNG)-RELATED"/>
    <property type="match status" value="1"/>
</dbReference>
<keyword evidence="2" id="KW-0560">Oxidoreductase</keyword>
<protein>
    <submittedName>
        <fullName evidence="6">Putative dehydrogenase</fullName>
    </submittedName>
</protein>
<proteinExistence type="inferred from homology"/>
<dbReference type="SUPFAM" id="SSF51735">
    <property type="entry name" value="NAD(P)-binding Rossmann-fold domains"/>
    <property type="match status" value="1"/>
</dbReference>
<dbReference type="AlphaFoldDB" id="A0A3N1HTE6"/>
<dbReference type="Gene3D" id="3.40.50.720">
    <property type="entry name" value="NAD(P)-binding Rossmann-like Domain"/>
    <property type="match status" value="1"/>
</dbReference>
<dbReference type="GO" id="GO:0000166">
    <property type="term" value="F:nucleotide binding"/>
    <property type="evidence" value="ECO:0007669"/>
    <property type="project" value="InterPro"/>
</dbReference>
<comment type="caution">
    <text evidence="6">The sequence shown here is derived from an EMBL/GenBank/DDBJ whole genome shotgun (WGS) entry which is preliminary data.</text>
</comment>
<organism evidence="6 7">
    <name type="scientific">Pseudokineococcus lusitanus</name>
    <dbReference type="NCBI Taxonomy" id="763993"/>
    <lineage>
        <taxon>Bacteria</taxon>
        <taxon>Bacillati</taxon>
        <taxon>Actinomycetota</taxon>
        <taxon>Actinomycetes</taxon>
        <taxon>Kineosporiales</taxon>
        <taxon>Kineosporiaceae</taxon>
        <taxon>Pseudokineococcus</taxon>
    </lineage>
</organism>
<reference evidence="6 7" key="1">
    <citation type="journal article" date="2015" name="Stand. Genomic Sci.">
        <title>Genomic Encyclopedia of Bacterial and Archaeal Type Strains, Phase III: the genomes of soil and plant-associated and newly described type strains.</title>
        <authorList>
            <person name="Whitman W.B."/>
            <person name="Woyke T."/>
            <person name="Klenk H.P."/>
            <person name="Zhou Y."/>
            <person name="Lilburn T.G."/>
            <person name="Beck B.J."/>
            <person name="De Vos P."/>
            <person name="Vandamme P."/>
            <person name="Eisen J.A."/>
            <person name="Garrity G."/>
            <person name="Hugenholtz P."/>
            <person name="Kyrpides N.C."/>
        </authorList>
    </citation>
    <scope>NUCLEOTIDE SEQUENCE [LARGE SCALE GENOMIC DNA]</scope>
    <source>
        <strain evidence="6 7">CECT 7306</strain>
    </source>
</reference>
<gene>
    <name evidence="6" type="ORF">EDC03_0342</name>
</gene>
<evidence type="ECO:0000259" key="5">
    <source>
        <dbReference type="Pfam" id="PF22725"/>
    </source>
</evidence>
<dbReference type="EMBL" id="RJKN01000001">
    <property type="protein sequence ID" value="ROP45737.1"/>
    <property type="molecule type" value="Genomic_DNA"/>
</dbReference>
<dbReference type="InterPro" id="IPR036291">
    <property type="entry name" value="NAD(P)-bd_dom_sf"/>
</dbReference>
<dbReference type="Proteomes" id="UP000276232">
    <property type="component" value="Unassembled WGS sequence"/>
</dbReference>
<evidence type="ECO:0000313" key="6">
    <source>
        <dbReference type="EMBL" id="ROP45737.1"/>
    </source>
</evidence>
<dbReference type="InterPro" id="IPR055170">
    <property type="entry name" value="GFO_IDH_MocA-like_dom"/>
</dbReference>
<feature type="domain" description="Gfo/Idh/MocA-like oxidoreductase N-terminal" evidence="4">
    <location>
        <begin position="23"/>
        <end position="143"/>
    </location>
</feature>
<feature type="region of interest" description="Disordered" evidence="3">
    <location>
        <begin position="1"/>
        <end position="20"/>
    </location>
</feature>
<dbReference type="InterPro" id="IPR051317">
    <property type="entry name" value="Gfo/Idh/MocA_oxidoreduct"/>
</dbReference>
<dbReference type="RefSeq" id="WP_123378452.1">
    <property type="nucleotide sequence ID" value="NZ_RJKN01000001.1"/>
</dbReference>
<evidence type="ECO:0000256" key="3">
    <source>
        <dbReference type="SAM" id="MobiDB-lite"/>
    </source>
</evidence>
<name>A0A3N1HTE6_9ACTN</name>
<feature type="compositionally biased region" description="Low complexity" evidence="3">
    <location>
        <begin position="1"/>
        <end position="19"/>
    </location>
</feature>
<dbReference type="InParanoid" id="A0A3N1HTE6"/>
<dbReference type="InterPro" id="IPR000683">
    <property type="entry name" value="Gfo/Idh/MocA-like_OxRdtase_N"/>
</dbReference>
<accession>A0A3N1HTE6</accession>
<evidence type="ECO:0000259" key="4">
    <source>
        <dbReference type="Pfam" id="PF01408"/>
    </source>
</evidence>
<dbReference type="Pfam" id="PF01408">
    <property type="entry name" value="GFO_IDH_MocA"/>
    <property type="match status" value="1"/>
</dbReference>
<evidence type="ECO:0000256" key="2">
    <source>
        <dbReference type="ARBA" id="ARBA00023002"/>
    </source>
</evidence>
<dbReference type="GO" id="GO:0016491">
    <property type="term" value="F:oxidoreductase activity"/>
    <property type="evidence" value="ECO:0007669"/>
    <property type="project" value="UniProtKB-KW"/>
</dbReference>